<dbReference type="EMBL" id="CYZV01000034">
    <property type="protein sequence ID" value="CUO60600.1"/>
    <property type="molecule type" value="Genomic_DNA"/>
</dbReference>
<dbReference type="Pfam" id="PF04309">
    <property type="entry name" value="G3P_antiterm"/>
    <property type="match status" value="1"/>
</dbReference>
<evidence type="ECO:0000313" key="2">
    <source>
        <dbReference type="Proteomes" id="UP000095558"/>
    </source>
</evidence>
<dbReference type="GeneID" id="83012949"/>
<organism evidence="1 2">
    <name type="scientific">Clostridium disporicum</name>
    <dbReference type="NCBI Taxonomy" id="84024"/>
    <lineage>
        <taxon>Bacteria</taxon>
        <taxon>Bacillati</taxon>
        <taxon>Bacillota</taxon>
        <taxon>Clostridia</taxon>
        <taxon>Eubacteriales</taxon>
        <taxon>Clostridiaceae</taxon>
        <taxon>Clostridium</taxon>
    </lineage>
</organism>
<dbReference type="GO" id="GO:0006071">
    <property type="term" value="P:glycerol metabolic process"/>
    <property type="evidence" value="ECO:0007669"/>
    <property type="project" value="InterPro"/>
</dbReference>
<dbReference type="AlphaFoldDB" id="A0A174GI21"/>
<dbReference type="GO" id="GO:0006355">
    <property type="term" value="P:regulation of DNA-templated transcription"/>
    <property type="evidence" value="ECO:0007669"/>
    <property type="project" value="InterPro"/>
</dbReference>
<protein>
    <submittedName>
        <fullName evidence="1">Glycerol-3-phosphate responsive antiterminator (MRNA-binding), GLPP</fullName>
    </submittedName>
</protein>
<dbReference type="PANTHER" id="PTHR35787">
    <property type="entry name" value="GLYCEROL UPTAKE OPERON ANTITERMINATOR REGULATORY PROTEIN"/>
    <property type="match status" value="1"/>
</dbReference>
<sequence length="185" mass="20322">MRMNELLNENPIIAAVKDFDSLQEALESNINIIFILFGDILSVSEISKKIRDKNKIGILHIDLVEGLSSKEVSIKFIKNNTYFNGIISTKANVIKSAKLHGLIAIQRFFIFDTISLNNSKSHIISECDAIEILPGVIPKVIKKIENCTNKPIVVGGLIDNKEDVISALSAGATSVSSSKNSIWKV</sequence>
<dbReference type="OrthoDB" id="9799580at2"/>
<dbReference type="PANTHER" id="PTHR35787:SF1">
    <property type="entry name" value="GLYCEROL UPTAKE OPERON ANTITERMINATOR REGULATORY PROTEIN"/>
    <property type="match status" value="1"/>
</dbReference>
<reference evidence="1 2" key="1">
    <citation type="submission" date="2015-09" db="EMBL/GenBank/DDBJ databases">
        <authorList>
            <consortium name="Pathogen Informatics"/>
        </authorList>
    </citation>
    <scope>NUCLEOTIDE SEQUENCE [LARGE SCALE GENOMIC DNA]</scope>
    <source>
        <strain evidence="1 2">2789STDY5834855</strain>
    </source>
</reference>
<dbReference type="RefSeq" id="WP_042401321.1">
    <property type="nucleotide sequence ID" value="NZ_CYZV01000034.1"/>
</dbReference>
<evidence type="ECO:0000313" key="1">
    <source>
        <dbReference type="EMBL" id="CUO60600.1"/>
    </source>
</evidence>
<name>A0A174GI21_9CLOT</name>
<dbReference type="InterPro" id="IPR006699">
    <property type="entry name" value="GlpP"/>
</dbReference>
<dbReference type="SUPFAM" id="SSF110391">
    <property type="entry name" value="GlpP-like"/>
    <property type="match status" value="1"/>
</dbReference>
<accession>A0A174GI21</accession>
<dbReference type="Gene3D" id="3.20.20.70">
    <property type="entry name" value="Aldolase class I"/>
    <property type="match status" value="1"/>
</dbReference>
<proteinExistence type="predicted"/>
<dbReference type="InterPro" id="IPR013785">
    <property type="entry name" value="Aldolase_TIM"/>
</dbReference>
<gene>
    <name evidence="1" type="primary">glpP</name>
    <name evidence="1" type="ORF">ERS852470_02822</name>
</gene>
<dbReference type="Proteomes" id="UP000095558">
    <property type="component" value="Unassembled WGS sequence"/>
</dbReference>
<dbReference type="PIRSF" id="PIRSF016897">
    <property type="entry name" value="GlpP"/>
    <property type="match status" value="1"/>
</dbReference>